<protein>
    <submittedName>
        <fullName evidence="2">Uncharacterized protein</fullName>
    </submittedName>
</protein>
<sequence>MEQNNELPEVIDMDVFPDYSHVVDTLENTEQQEILDEQQAQEPAPEEKDTLNPEALESFLGIMFSMAEQATSAISGVDFAFDEKGKTDVIQNAVPVLNKHGGQLLGVFGSYVEEASLVIAVVVLVFSSKRHITELKIQKMEQEKRREEAEKARAQAA</sequence>
<keyword evidence="3" id="KW-1185">Reference proteome</keyword>
<proteinExistence type="predicted"/>
<name>A0ABV5HHL5_9VIBR</name>
<dbReference type="EMBL" id="JBHMEP010000001">
    <property type="protein sequence ID" value="MFB9133502.1"/>
    <property type="molecule type" value="Genomic_DNA"/>
</dbReference>
<keyword evidence="1" id="KW-0175">Coiled coil</keyword>
<feature type="coiled-coil region" evidence="1">
    <location>
        <begin position="130"/>
        <end position="157"/>
    </location>
</feature>
<evidence type="ECO:0000313" key="3">
    <source>
        <dbReference type="Proteomes" id="UP001589645"/>
    </source>
</evidence>
<evidence type="ECO:0000256" key="1">
    <source>
        <dbReference type="SAM" id="Coils"/>
    </source>
</evidence>
<reference evidence="2 3" key="1">
    <citation type="submission" date="2024-09" db="EMBL/GenBank/DDBJ databases">
        <authorList>
            <person name="Sun Q."/>
            <person name="Mori K."/>
        </authorList>
    </citation>
    <scope>NUCLEOTIDE SEQUENCE [LARGE SCALE GENOMIC DNA]</scope>
    <source>
        <strain evidence="2 3">CECT 8064</strain>
    </source>
</reference>
<organism evidence="2 3">
    <name type="scientific">Vibrio olivae</name>
    <dbReference type="NCBI Taxonomy" id="1243002"/>
    <lineage>
        <taxon>Bacteria</taxon>
        <taxon>Pseudomonadati</taxon>
        <taxon>Pseudomonadota</taxon>
        <taxon>Gammaproteobacteria</taxon>
        <taxon>Vibrionales</taxon>
        <taxon>Vibrionaceae</taxon>
        <taxon>Vibrio</taxon>
    </lineage>
</organism>
<gene>
    <name evidence="2" type="ORF">ACFFUV_00780</name>
</gene>
<accession>A0ABV5HHL5</accession>
<comment type="caution">
    <text evidence="2">The sequence shown here is derived from an EMBL/GenBank/DDBJ whole genome shotgun (WGS) entry which is preliminary data.</text>
</comment>
<dbReference type="RefSeq" id="WP_390189022.1">
    <property type="nucleotide sequence ID" value="NZ_JBHMEP010000001.1"/>
</dbReference>
<dbReference type="Proteomes" id="UP001589645">
    <property type="component" value="Unassembled WGS sequence"/>
</dbReference>
<evidence type="ECO:0000313" key="2">
    <source>
        <dbReference type="EMBL" id="MFB9133502.1"/>
    </source>
</evidence>